<name>A0A6P1QRN6_9FLAO</name>
<dbReference type="AlphaFoldDB" id="A0A6P1QRN6"/>
<evidence type="ECO:0000313" key="2">
    <source>
        <dbReference type="Proteomes" id="UP000464318"/>
    </source>
</evidence>
<dbReference type="EMBL" id="CP029149">
    <property type="protein sequence ID" value="QHN64752.1"/>
    <property type="molecule type" value="Genomic_DNA"/>
</dbReference>
<dbReference type="RefSeq" id="WP_160223811.1">
    <property type="nucleotide sequence ID" value="NZ_CP029149.1"/>
</dbReference>
<evidence type="ECO:0000313" key="1">
    <source>
        <dbReference type="EMBL" id="QHN64752.1"/>
    </source>
</evidence>
<organism evidence="1 2">
    <name type="scientific">Bergeyella cardium</name>
    <dbReference type="NCBI Taxonomy" id="1585976"/>
    <lineage>
        <taxon>Bacteria</taxon>
        <taxon>Pseudomonadati</taxon>
        <taxon>Bacteroidota</taxon>
        <taxon>Flavobacteriia</taxon>
        <taxon>Flavobacteriales</taxon>
        <taxon>Weeksellaceae</taxon>
        <taxon>Bergeyella</taxon>
    </lineage>
</organism>
<accession>A0A6P1QRN6</accession>
<keyword evidence="2" id="KW-1185">Reference proteome</keyword>
<reference evidence="1 2" key="1">
    <citation type="submission" date="2018-04" db="EMBL/GenBank/DDBJ databases">
        <title>Characteristic and Complete Genome Sequencing of A Novel Member of Infective Endocarditis Causative Bacteria: Bergeyella cardium QL-PH.</title>
        <authorList>
            <person name="Pan H."/>
            <person name="Sun E."/>
            <person name="Zhang Y."/>
        </authorList>
    </citation>
    <scope>NUCLEOTIDE SEQUENCE [LARGE SCALE GENOMIC DNA]</scope>
    <source>
        <strain evidence="1 2">HPQL</strain>
    </source>
</reference>
<dbReference type="KEGG" id="bcad:DBX24_02010"/>
<sequence>MSRMNFIKGIGIVTAVVFILSLFNTGYLLSSDEQEVKTIIGSVLVSLSLLLTSTAMLLEYLKVRKEQREMRKDEHQSF</sequence>
<proteinExistence type="predicted"/>
<gene>
    <name evidence="1" type="ORF">DBX24_02010</name>
</gene>
<dbReference type="Proteomes" id="UP000464318">
    <property type="component" value="Chromosome"/>
</dbReference>
<protein>
    <submittedName>
        <fullName evidence="1">Uncharacterized protein</fullName>
    </submittedName>
</protein>